<dbReference type="InterPro" id="IPR050559">
    <property type="entry name" value="P-Pant_transferase_sf"/>
</dbReference>
<dbReference type="GO" id="GO:0005829">
    <property type="term" value="C:cytosol"/>
    <property type="evidence" value="ECO:0007669"/>
    <property type="project" value="TreeGrafter"/>
</dbReference>
<evidence type="ECO:0000313" key="5">
    <source>
        <dbReference type="EMBL" id="RRB02254.1"/>
    </source>
</evidence>
<feature type="domain" description="4'-phosphopantetheinyl transferase N-terminal" evidence="4">
    <location>
        <begin position="79"/>
        <end position="159"/>
    </location>
</feature>
<gene>
    <name evidence="5" type="ORF">EHT25_17395</name>
</gene>
<protein>
    <submittedName>
        <fullName evidence="5">4'-phosphopantetheinyl transferase superfamily protein</fullName>
    </submittedName>
</protein>
<proteinExistence type="inferred from homology"/>
<evidence type="ECO:0000259" key="3">
    <source>
        <dbReference type="Pfam" id="PF01648"/>
    </source>
</evidence>
<keyword evidence="6" id="KW-1185">Reference proteome</keyword>
<reference evidence="5 6" key="1">
    <citation type="submission" date="2018-11" db="EMBL/GenBank/DDBJ databases">
        <authorList>
            <person name="Zhou Z."/>
            <person name="Wang G."/>
        </authorList>
    </citation>
    <scope>NUCLEOTIDE SEQUENCE [LARGE SCALE GENOMIC DNA]</scope>
    <source>
        <strain evidence="5 6">KCTC52004</strain>
    </source>
</reference>
<evidence type="ECO:0000259" key="4">
    <source>
        <dbReference type="Pfam" id="PF22624"/>
    </source>
</evidence>
<dbReference type="PANTHER" id="PTHR12215">
    <property type="entry name" value="PHOSPHOPANTETHEINE TRANSFERASE"/>
    <property type="match status" value="1"/>
</dbReference>
<dbReference type="Pfam" id="PF22624">
    <property type="entry name" value="AASDHPPT_N"/>
    <property type="match status" value="1"/>
</dbReference>
<sequence length="291" mass="33671">MFRAIIKRCCIRPITRDLPVYYKKCWTTAKRLLSLAMRSAFLVYNTLPAVKWSPLAEPFPVSELLVIRIELARFSALISQLFALLSPDEEVRAQRYFHEKDRHRFIITRGLLRSLLGHYTGQKPGAIQFVQTSHKKPSVRGSNWQYNVSHSGDWALIALSKTAVGVDIEKIDRDFRYQDILPESFSPQEQAFIEKSPDPRTRFYQLWTRKEALVKATGQGIDEHFQQIPTQDGSYEVESQRIGNSNRWIISSFAMTEGYAAAVAYESPERIPDFCELNDFESFAFFHPDEH</sequence>
<comment type="caution">
    <text evidence="5">The sequence shown here is derived from an EMBL/GenBank/DDBJ whole genome shotgun (WGS) entry which is preliminary data.</text>
</comment>
<dbReference type="InterPro" id="IPR008278">
    <property type="entry name" value="4-PPantetheinyl_Trfase_dom"/>
</dbReference>
<dbReference type="GO" id="GO:0000287">
    <property type="term" value="F:magnesium ion binding"/>
    <property type="evidence" value="ECO:0007669"/>
    <property type="project" value="InterPro"/>
</dbReference>
<evidence type="ECO:0000256" key="2">
    <source>
        <dbReference type="ARBA" id="ARBA00022679"/>
    </source>
</evidence>
<evidence type="ECO:0000256" key="1">
    <source>
        <dbReference type="ARBA" id="ARBA00010990"/>
    </source>
</evidence>
<feature type="domain" description="4'-phosphopantetheinyl transferase" evidence="3">
    <location>
        <begin position="163"/>
        <end position="264"/>
    </location>
</feature>
<dbReference type="Pfam" id="PF01648">
    <property type="entry name" value="ACPS"/>
    <property type="match status" value="1"/>
</dbReference>
<dbReference type="Gene3D" id="3.90.470.20">
    <property type="entry name" value="4'-phosphopantetheinyl transferase domain"/>
    <property type="match status" value="2"/>
</dbReference>
<dbReference type="PANTHER" id="PTHR12215:SF10">
    <property type="entry name" value="L-AMINOADIPATE-SEMIALDEHYDE DEHYDROGENASE-PHOSPHOPANTETHEINYL TRANSFERASE"/>
    <property type="match status" value="1"/>
</dbReference>
<dbReference type="InterPro" id="IPR037143">
    <property type="entry name" value="4-PPantetheinyl_Trfase_dom_sf"/>
</dbReference>
<accession>A0A3P1BP32</accession>
<dbReference type="GO" id="GO:0008897">
    <property type="term" value="F:holo-[acyl-carrier-protein] synthase activity"/>
    <property type="evidence" value="ECO:0007669"/>
    <property type="project" value="InterPro"/>
</dbReference>
<name>A0A3P1BP32_9BACT</name>
<dbReference type="OrthoDB" id="9808281at2"/>
<evidence type="ECO:0000313" key="6">
    <source>
        <dbReference type="Proteomes" id="UP000271925"/>
    </source>
</evidence>
<dbReference type="EMBL" id="RQJO01000009">
    <property type="protein sequence ID" value="RRB02254.1"/>
    <property type="molecule type" value="Genomic_DNA"/>
</dbReference>
<dbReference type="SUPFAM" id="SSF56214">
    <property type="entry name" value="4'-phosphopantetheinyl transferase"/>
    <property type="match status" value="2"/>
</dbReference>
<comment type="similarity">
    <text evidence="1">Belongs to the P-Pant transferase superfamily. Gsp/Sfp/HetI/AcpT family.</text>
</comment>
<dbReference type="GO" id="GO:0019878">
    <property type="term" value="P:lysine biosynthetic process via aminoadipic acid"/>
    <property type="evidence" value="ECO:0007669"/>
    <property type="project" value="TreeGrafter"/>
</dbReference>
<dbReference type="InterPro" id="IPR055066">
    <property type="entry name" value="AASDHPPT_N"/>
</dbReference>
<dbReference type="AlphaFoldDB" id="A0A3P1BP32"/>
<organism evidence="5 6">
    <name type="scientific">Larkinella rosea</name>
    <dbReference type="NCBI Taxonomy" id="2025312"/>
    <lineage>
        <taxon>Bacteria</taxon>
        <taxon>Pseudomonadati</taxon>
        <taxon>Bacteroidota</taxon>
        <taxon>Cytophagia</taxon>
        <taxon>Cytophagales</taxon>
        <taxon>Spirosomataceae</taxon>
        <taxon>Larkinella</taxon>
    </lineage>
</organism>
<keyword evidence="2 5" id="KW-0808">Transferase</keyword>
<dbReference type="Proteomes" id="UP000271925">
    <property type="component" value="Unassembled WGS sequence"/>
</dbReference>